<evidence type="ECO:0000256" key="1">
    <source>
        <dbReference type="SAM" id="Coils"/>
    </source>
</evidence>
<dbReference type="AlphaFoldDB" id="A0A087T0H7"/>
<dbReference type="EMBL" id="KK112821">
    <property type="protein sequence ID" value="KFM58616.1"/>
    <property type="molecule type" value="Genomic_DNA"/>
</dbReference>
<accession>A0A087T0H7</accession>
<name>A0A087T0H7_STEMI</name>
<reference evidence="2 3" key="1">
    <citation type="submission" date="2013-11" db="EMBL/GenBank/DDBJ databases">
        <title>Genome sequencing of Stegodyphus mimosarum.</title>
        <authorList>
            <person name="Bechsgaard J."/>
        </authorList>
    </citation>
    <scope>NUCLEOTIDE SEQUENCE [LARGE SCALE GENOMIC DNA]</scope>
</reference>
<dbReference type="Proteomes" id="UP000054359">
    <property type="component" value="Unassembled WGS sequence"/>
</dbReference>
<protein>
    <submittedName>
        <fullName evidence="2">Uncharacterized protein</fullName>
    </submittedName>
</protein>
<keyword evidence="3" id="KW-1185">Reference proteome</keyword>
<sequence>MDNPALNIKPEIIVLELHRQIINLESKIEQTKSLKKQMDAARAVSDPDQYTPLMAKNIRDVKSEMEHLR</sequence>
<keyword evidence="1" id="KW-0175">Coiled coil</keyword>
<organism evidence="2 3">
    <name type="scientific">Stegodyphus mimosarum</name>
    <name type="common">African social velvet spider</name>
    <dbReference type="NCBI Taxonomy" id="407821"/>
    <lineage>
        <taxon>Eukaryota</taxon>
        <taxon>Metazoa</taxon>
        <taxon>Ecdysozoa</taxon>
        <taxon>Arthropoda</taxon>
        <taxon>Chelicerata</taxon>
        <taxon>Arachnida</taxon>
        <taxon>Araneae</taxon>
        <taxon>Araneomorphae</taxon>
        <taxon>Entelegynae</taxon>
        <taxon>Eresoidea</taxon>
        <taxon>Eresidae</taxon>
        <taxon>Stegodyphus</taxon>
    </lineage>
</organism>
<feature type="non-terminal residue" evidence="2">
    <location>
        <position position="69"/>
    </location>
</feature>
<feature type="coiled-coil region" evidence="1">
    <location>
        <begin position="14"/>
        <end position="41"/>
    </location>
</feature>
<evidence type="ECO:0000313" key="2">
    <source>
        <dbReference type="EMBL" id="KFM58616.1"/>
    </source>
</evidence>
<evidence type="ECO:0000313" key="3">
    <source>
        <dbReference type="Proteomes" id="UP000054359"/>
    </source>
</evidence>
<gene>
    <name evidence="2" type="ORF">X975_21402</name>
</gene>
<proteinExistence type="predicted"/>